<feature type="transmembrane region" description="Helical" evidence="6">
    <location>
        <begin position="374"/>
        <end position="391"/>
    </location>
</feature>
<name>A0ABS5HGN1_9BACT</name>
<feature type="transmembrane region" description="Helical" evidence="6">
    <location>
        <begin position="122"/>
        <end position="144"/>
    </location>
</feature>
<dbReference type="PANTHER" id="PTHR30250">
    <property type="entry name" value="PST FAMILY PREDICTED COLANIC ACID TRANSPORTER"/>
    <property type="match status" value="1"/>
</dbReference>
<feature type="transmembrane region" description="Helical" evidence="6">
    <location>
        <begin position="179"/>
        <end position="202"/>
    </location>
</feature>
<feature type="transmembrane region" description="Helical" evidence="6">
    <location>
        <begin position="441"/>
        <end position="460"/>
    </location>
</feature>
<dbReference type="RefSeq" id="WP_212141603.1">
    <property type="nucleotide sequence ID" value="NZ_JAGSSW010000002.1"/>
</dbReference>
<dbReference type="InterPro" id="IPR050833">
    <property type="entry name" value="Poly_Biosynth_Transport"/>
</dbReference>
<keyword evidence="3 6" id="KW-0812">Transmembrane</keyword>
<evidence type="ECO:0000256" key="1">
    <source>
        <dbReference type="ARBA" id="ARBA00004651"/>
    </source>
</evidence>
<keyword evidence="4 6" id="KW-1133">Transmembrane helix</keyword>
<dbReference type="EMBL" id="JAGSSW010000002">
    <property type="protein sequence ID" value="MBR8463436.1"/>
    <property type="molecule type" value="Genomic_DNA"/>
</dbReference>
<dbReference type="Proteomes" id="UP000682951">
    <property type="component" value="Unassembled WGS sequence"/>
</dbReference>
<dbReference type="PANTHER" id="PTHR30250:SF26">
    <property type="entry name" value="PSMA PROTEIN"/>
    <property type="match status" value="1"/>
</dbReference>
<gene>
    <name evidence="7" type="ORF">KDD93_02480</name>
</gene>
<sequence length="506" mass="56367">MFINLISSIVVFAVSMGINFFLTPFILKALGNDAYGFVGLSNAIVSYASVITVAINSVSGRFVAYEWHRGDLIATNSYYSSVLVVNIFFSLLVMVLSGIFILNFTSILNVPETLVSDVRLTFIFYFINFCVGLFNGVITVCAFVRNKLYLLSIRNAISSVILATLIVALFYFFTPMIAYIAIAALISSLFILFSTIYISSVITPELKFSLLRFNFSKIKELLNSGIWNSFNALNRILLTGMDLFICNIFINANVTGLLAVSKAAPIILESFVAQISSIFAPKFVELYSKDNLTALVSEAKFSMRVVAFVMSVPTAVFIVVGREFYQLWLPFKSSEEITFIYNLSIITLVPILFISFVFSLFNLDSTTNKLRRPAIANTILGISTILAQVAVLKFSDYGVYGIALIGATFYSMRILGFDLINAALNLGIKPTSFYGVYFKNLAIFSVILVVFYSISKFIFITSWSKFIAISLVFLTFGYTLGLWLFFDKFGRGIIIAKISSKFKGKR</sequence>
<organism evidence="7 8">
    <name type="scientific">Campylobacter anatolicus</name>
    <dbReference type="NCBI Taxonomy" id="2829105"/>
    <lineage>
        <taxon>Bacteria</taxon>
        <taxon>Pseudomonadati</taxon>
        <taxon>Campylobacterota</taxon>
        <taxon>Epsilonproteobacteria</taxon>
        <taxon>Campylobacterales</taxon>
        <taxon>Campylobacteraceae</taxon>
        <taxon>Campylobacter</taxon>
    </lineage>
</organism>
<proteinExistence type="predicted"/>
<feature type="transmembrane region" description="Helical" evidence="6">
    <location>
        <begin position="34"/>
        <end position="58"/>
    </location>
</feature>
<evidence type="ECO:0000256" key="6">
    <source>
        <dbReference type="SAM" id="Phobius"/>
    </source>
</evidence>
<keyword evidence="8" id="KW-1185">Reference proteome</keyword>
<feature type="transmembrane region" description="Helical" evidence="6">
    <location>
        <begin position="466"/>
        <end position="486"/>
    </location>
</feature>
<dbReference type="CDD" id="cd12082">
    <property type="entry name" value="MATE_like"/>
    <property type="match status" value="1"/>
</dbReference>
<feature type="transmembrane region" description="Helical" evidence="6">
    <location>
        <begin position="156"/>
        <end position="173"/>
    </location>
</feature>
<evidence type="ECO:0000256" key="2">
    <source>
        <dbReference type="ARBA" id="ARBA00022475"/>
    </source>
</evidence>
<comment type="caution">
    <text evidence="7">The sequence shown here is derived from an EMBL/GenBank/DDBJ whole genome shotgun (WGS) entry which is preliminary data.</text>
</comment>
<accession>A0ABS5HGN1</accession>
<evidence type="ECO:0000256" key="5">
    <source>
        <dbReference type="ARBA" id="ARBA00023136"/>
    </source>
</evidence>
<comment type="subcellular location">
    <subcellularLocation>
        <location evidence="1">Cell membrane</location>
        <topology evidence="1">Multi-pass membrane protein</topology>
    </subcellularLocation>
</comment>
<keyword evidence="2" id="KW-1003">Cell membrane</keyword>
<evidence type="ECO:0000313" key="7">
    <source>
        <dbReference type="EMBL" id="MBR8463436.1"/>
    </source>
</evidence>
<evidence type="ECO:0000256" key="3">
    <source>
        <dbReference type="ARBA" id="ARBA00022692"/>
    </source>
</evidence>
<feature type="transmembrane region" description="Helical" evidence="6">
    <location>
        <begin position="5"/>
        <end position="22"/>
    </location>
</feature>
<feature type="transmembrane region" description="Helical" evidence="6">
    <location>
        <begin position="397"/>
        <end position="420"/>
    </location>
</feature>
<feature type="transmembrane region" description="Helical" evidence="6">
    <location>
        <begin position="340"/>
        <end position="362"/>
    </location>
</feature>
<keyword evidence="5 6" id="KW-0472">Membrane</keyword>
<protein>
    <submittedName>
        <fullName evidence="7">MATE family efflux transporter</fullName>
    </submittedName>
</protein>
<evidence type="ECO:0000313" key="8">
    <source>
        <dbReference type="Proteomes" id="UP000682951"/>
    </source>
</evidence>
<feature type="transmembrane region" description="Helical" evidence="6">
    <location>
        <begin position="78"/>
        <end position="102"/>
    </location>
</feature>
<feature type="transmembrane region" description="Helical" evidence="6">
    <location>
        <begin position="301"/>
        <end position="320"/>
    </location>
</feature>
<reference evidence="7 8" key="1">
    <citation type="submission" date="2021-04" db="EMBL/GenBank/DDBJ databases">
        <title>Molecular and phenotypic characterization and identification of bacterial isolates recovered from the Anatolian ground squirrels (Spermophilus xanthoprymnus) and which have the potential to form a new species in the Campylobacter genus.</title>
        <authorList>
            <person name="Aydin F."/>
            <person name="Abay S."/>
            <person name="Kayman T."/>
            <person name="Karakaya E."/>
            <person name="Mustak H.K."/>
            <person name="Mustak I.B."/>
            <person name="Bilgin N."/>
            <person name="Duzler A."/>
            <person name="Sahin O."/>
            <person name="Guran O."/>
            <person name="Saticioglu I.B."/>
        </authorList>
    </citation>
    <scope>NUCLEOTIDE SEQUENCE [LARGE SCALE GENOMIC DNA]</scope>
    <source>
        <strain evidence="8">faydin-G24</strain>
    </source>
</reference>
<evidence type="ECO:0000256" key="4">
    <source>
        <dbReference type="ARBA" id="ARBA00022989"/>
    </source>
</evidence>